<evidence type="ECO:0000256" key="1">
    <source>
        <dbReference type="SAM" id="MobiDB-lite"/>
    </source>
</evidence>
<dbReference type="VEuPathDB" id="GiardiaDB:GL50803_3539"/>
<dbReference type="STRING" id="184922.D3KIA0"/>
<dbReference type="SUPFAM" id="SSF57845">
    <property type="entry name" value="B-box zinc-binding domain"/>
    <property type="match status" value="1"/>
</dbReference>
<organism evidence="2 3">
    <name type="scientific">Giardia intestinalis (strain ATCC 50803 / WB clone C6)</name>
    <name type="common">Giardia lamblia</name>
    <dbReference type="NCBI Taxonomy" id="184922"/>
    <lineage>
        <taxon>Eukaryota</taxon>
        <taxon>Metamonada</taxon>
        <taxon>Diplomonadida</taxon>
        <taxon>Hexamitidae</taxon>
        <taxon>Giardiinae</taxon>
        <taxon>Giardia</taxon>
    </lineage>
</organism>
<dbReference type="CDD" id="cd19756">
    <property type="entry name" value="Bbox2"/>
    <property type="match status" value="1"/>
</dbReference>
<evidence type="ECO:0000313" key="2">
    <source>
        <dbReference type="EMBL" id="KAE8301304.1"/>
    </source>
</evidence>
<dbReference type="SMART" id="SM00336">
    <property type="entry name" value="BBOX"/>
    <property type="match status" value="2"/>
</dbReference>
<name>D3KIA0_GIAIC</name>
<gene>
    <name evidence="2" type="ORF">GL50803_003539</name>
</gene>
<dbReference type="OMA" id="KTINKSC"/>
<keyword evidence="3" id="KW-1185">Reference proteome</keyword>
<dbReference type="HOGENOM" id="CLU_640049_0_0_1"/>
<dbReference type="PANTHER" id="PTHR25462">
    <property type="entry name" value="BONUS, ISOFORM C-RELATED"/>
    <property type="match status" value="1"/>
</dbReference>
<dbReference type="InterPro" id="IPR047153">
    <property type="entry name" value="TRIM45/56/19-like"/>
</dbReference>
<feature type="compositionally biased region" description="Basic and acidic residues" evidence="1">
    <location>
        <begin position="1"/>
        <end position="19"/>
    </location>
</feature>
<dbReference type="Proteomes" id="UP000001548">
    <property type="component" value="Unassembled WGS sequence"/>
</dbReference>
<sequence length="429" mass="48138">MPHETSRHSHSKGHDESTKERRHRHRHRSSSEAASEKQQSDNASGTLVHQAATDSKSESGPACENCSLSASPSGMYCLACDLLLCQTCDRMVHAPLALSKHDRRSFEEAALRRKACRFHADQQISHFCLHCNTFLCKVCLDEGLHQISPHFVDTLDDAIQKTTRGLLSLVNGPLRQRYETLQHEVVRIEGLMHKVRTAAGEIEAQVREHYEGVLARLARSEKEKLALCQSDLTTVKSMMKQIDDVEHYVAVDHHRKNPIVLLSQAGTISESVRSILARKLCDAISVTEESIRPTDLPRESTVGISREIREASGDPCISKLNIPDGITSKCTACQNNLSTLLSEAEQEIHHWKALVEQYAFELAAWDMTCSRCGQHCLPETINSPCTLPNKPPRREDRGLGEELCSNGSLFQEDSDSHSRRHFFVRSEDH</sequence>
<feature type="region of interest" description="Disordered" evidence="1">
    <location>
        <begin position="1"/>
        <end position="62"/>
    </location>
</feature>
<comment type="caution">
    <text evidence="2">The sequence shown here is derived from an EMBL/GenBank/DDBJ whole genome shotgun (WGS) entry which is preliminary data.</text>
</comment>
<dbReference type="EMBL" id="AACB03000005">
    <property type="protein sequence ID" value="KAE8301304.1"/>
    <property type="molecule type" value="Genomic_DNA"/>
</dbReference>
<dbReference type="PANTHER" id="PTHR25462:SF229">
    <property type="entry name" value="TRANSCRIPTION INTERMEDIARY FACTOR 1-BETA"/>
    <property type="match status" value="1"/>
</dbReference>
<dbReference type="PROSITE" id="PS50119">
    <property type="entry name" value="ZF_BBOX"/>
    <property type="match status" value="2"/>
</dbReference>
<proteinExistence type="predicted"/>
<protein>
    <submittedName>
        <fullName evidence="2">Uncharacterized protein</fullName>
    </submittedName>
</protein>
<dbReference type="InterPro" id="IPR000315">
    <property type="entry name" value="Znf_B-box"/>
</dbReference>
<evidence type="ECO:0000313" key="3">
    <source>
        <dbReference type="Proteomes" id="UP000001548"/>
    </source>
</evidence>
<reference evidence="2 3" key="1">
    <citation type="journal article" date="2007" name="Science">
        <title>Genomic minimalism in the early diverging intestinal parasite Giardia lamblia.</title>
        <authorList>
            <person name="Morrison H.G."/>
            <person name="McArthur A.G."/>
            <person name="Gillin F.D."/>
            <person name="Aley S.B."/>
            <person name="Adam R.D."/>
            <person name="Olsen G.J."/>
            <person name="Best A.A."/>
            <person name="Cande W.Z."/>
            <person name="Chen F."/>
            <person name="Cipriano M.J."/>
            <person name="Davids B.J."/>
            <person name="Dawson S.C."/>
            <person name="Elmendorf H.G."/>
            <person name="Hehl A.B."/>
            <person name="Holder M.E."/>
            <person name="Huse S.M."/>
            <person name="Kim U.U."/>
            <person name="Lasek-Nesselquist E."/>
            <person name="Manning G."/>
            <person name="Nigam A."/>
            <person name="Nixon J.E."/>
            <person name="Palm D."/>
            <person name="Passamaneck N.E."/>
            <person name="Prabhu A."/>
            <person name="Reich C.I."/>
            <person name="Reiner D.S."/>
            <person name="Samuelson J."/>
            <person name="Svard S.G."/>
            <person name="Sogin M.L."/>
        </authorList>
    </citation>
    <scope>NUCLEOTIDE SEQUENCE [LARGE SCALE GENOMIC DNA]</scope>
    <source>
        <strain evidence="2 3">WB C6</strain>
    </source>
</reference>
<dbReference type="Gene3D" id="3.30.160.60">
    <property type="entry name" value="Classic Zinc Finger"/>
    <property type="match status" value="1"/>
</dbReference>
<dbReference type="AlphaFoldDB" id="D3KIA0"/>
<dbReference type="GO" id="GO:0008270">
    <property type="term" value="F:zinc ion binding"/>
    <property type="evidence" value="ECO:0007669"/>
    <property type="project" value="InterPro"/>
</dbReference>
<accession>D3KIA0</accession>